<evidence type="ECO:0000313" key="1">
    <source>
        <dbReference type="EMBL" id="RFC65033.1"/>
    </source>
</evidence>
<name>A0A371X734_9HYPH</name>
<accession>A0A371X734</accession>
<gene>
    <name evidence="1" type="ORF">DYI37_03980</name>
</gene>
<keyword evidence="2" id="KW-1185">Reference proteome</keyword>
<dbReference type="Proteomes" id="UP000264310">
    <property type="component" value="Unassembled WGS sequence"/>
</dbReference>
<organism evidence="1 2">
    <name type="scientific">Fulvimarina endophytica</name>
    <dbReference type="NCBI Taxonomy" id="2293836"/>
    <lineage>
        <taxon>Bacteria</taxon>
        <taxon>Pseudomonadati</taxon>
        <taxon>Pseudomonadota</taxon>
        <taxon>Alphaproteobacteria</taxon>
        <taxon>Hyphomicrobiales</taxon>
        <taxon>Aurantimonadaceae</taxon>
        <taxon>Fulvimarina</taxon>
    </lineage>
</organism>
<protein>
    <submittedName>
        <fullName evidence="1">Uncharacterized protein</fullName>
    </submittedName>
</protein>
<evidence type="ECO:0000313" key="2">
    <source>
        <dbReference type="Proteomes" id="UP000264310"/>
    </source>
</evidence>
<dbReference type="EMBL" id="QURL01000002">
    <property type="protein sequence ID" value="RFC65033.1"/>
    <property type="molecule type" value="Genomic_DNA"/>
</dbReference>
<comment type="caution">
    <text evidence="1">The sequence shown here is derived from an EMBL/GenBank/DDBJ whole genome shotgun (WGS) entry which is preliminary data.</text>
</comment>
<dbReference type="AlphaFoldDB" id="A0A371X734"/>
<proteinExistence type="predicted"/>
<reference evidence="1 2" key="1">
    <citation type="submission" date="2018-08" db="EMBL/GenBank/DDBJ databases">
        <title>Fulvimarina sp. 85, whole genome shotgun sequence.</title>
        <authorList>
            <person name="Tuo L."/>
        </authorList>
    </citation>
    <scope>NUCLEOTIDE SEQUENCE [LARGE SCALE GENOMIC DNA]</scope>
    <source>
        <strain evidence="1 2">85</strain>
    </source>
</reference>
<sequence>MFMPRWVSRLTLVVTEVRVEHLQDISEDDARAEGMAVTWSGNMAEGPSKFADENFAELWDSLNAKRGYGWDTNPWVVAITFTVHQSNIDAMTEREAA</sequence>